<sequence length="401" mass="44520">MKRIGIGVLVVIVLVIGFMVLKKVGFYSEQSTPQASNEKKPLFWMDPMNPMVRYNKPGVSTMGMKLVPVYADSEQKGEVRISPEIVDNLGVRTAPVVKGPLARKIETVGYVMADENLISHIHTYVDGWIQNLVVKTTQASVTKGELLFQLYSRGLVNAEEEYLIALQSKQQPLIEASYQKLRSLGMAPSQIQQLKKTGKVAHLLDVYSPQKGIVAALNVREGNQVTPEKDIMSIVDLSTIWVIVEVFEQHASWVNVGQPAEASFPAFPGKTWKGCIEFVYPELNLKTRTVKVRLRFANPDNRLQPNMYAMITLPVEPMQNVLSIPKEALIQTEEGIRVVVSLGKGRFRVQPVVPGIESGSRVEILSGLHEGERVVSSGEFLIDSEASIKASLQRLNDEKGN</sequence>
<dbReference type="InterPro" id="IPR058790">
    <property type="entry name" value="BSH_CusB"/>
</dbReference>
<keyword evidence="3" id="KW-0732">Signal</keyword>
<organism evidence="9 10">
    <name type="scientific">Legionella anisa</name>
    <dbReference type="NCBI Taxonomy" id="28082"/>
    <lineage>
        <taxon>Bacteria</taxon>
        <taxon>Pseudomonadati</taxon>
        <taxon>Pseudomonadota</taxon>
        <taxon>Gammaproteobacteria</taxon>
        <taxon>Legionellales</taxon>
        <taxon>Legionellaceae</taxon>
        <taxon>Legionella</taxon>
    </lineage>
</organism>
<dbReference type="Gene3D" id="6.10.140.730">
    <property type="match status" value="1"/>
</dbReference>
<dbReference type="Pfam" id="PF25954">
    <property type="entry name" value="Beta-barrel_RND_2"/>
    <property type="match status" value="1"/>
</dbReference>
<keyword evidence="10" id="KW-1185">Reference proteome</keyword>
<name>A0AAX0WZX9_9GAMM</name>
<dbReference type="InterPro" id="IPR051909">
    <property type="entry name" value="MFP_Cation_Efflux"/>
</dbReference>
<dbReference type="Pfam" id="PF25919">
    <property type="entry name" value="BSH_CusB"/>
    <property type="match status" value="1"/>
</dbReference>
<dbReference type="FunFam" id="2.40.420.20:FF:000003">
    <property type="entry name" value="Cation efflux system protein cusB"/>
    <property type="match status" value="1"/>
</dbReference>
<dbReference type="PANTHER" id="PTHR30097">
    <property type="entry name" value="CATION EFFLUX SYSTEM PROTEIN CUSB"/>
    <property type="match status" value="1"/>
</dbReference>
<dbReference type="EMBL" id="NBTX02000001">
    <property type="protein sequence ID" value="PNL73964.1"/>
    <property type="molecule type" value="Genomic_DNA"/>
</dbReference>
<evidence type="ECO:0000313" key="9">
    <source>
        <dbReference type="EMBL" id="PNL73964.1"/>
    </source>
</evidence>
<dbReference type="PANTHER" id="PTHR30097:SF15">
    <property type="entry name" value="CATION EFFLUX SYSTEM PROTEIN CUSB"/>
    <property type="match status" value="1"/>
</dbReference>
<dbReference type="Gene3D" id="2.40.30.170">
    <property type="match status" value="1"/>
</dbReference>
<dbReference type="GO" id="GO:0022857">
    <property type="term" value="F:transmembrane transporter activity"/>
    <property type="evidence" value="ECO:0007669"/>
    <property type="project" value="InterPro"/>
</dbReference>
<keyword evidence="2" id="KW-0813">Transport</keyword>
<dbReference type="InterPro" id="IPR058791">
    <property type="entry name" value="3HB_CusB"/>
</dbReference>
<feature type="domain" description="CusB-like three alpha-helical bundle" evidence="5">
    <location>
        <begin position="155"/>
        <end position="200"/>
    </location>
</feature>
<protein>
    <submittedName>
        <fullName evidence="9">Efflux RND transporter periplasmic adaptor subunit</fullName>
    </submittedName>
</protein>
<dbReference type="SUPFAM" id="SSF111369">
    <property type="entry name" value="HlyD-like secretion proteins"/>
    <property type="match status" value="1"/>
</dbReference>
<dbReference type="GO" id="GO:0060003">
    <property type="term" value="P:copper ion export"/>
    <property type="evidence" value="ECO:0007669"/>
    <property type="project" value="TreeGrafter"/>
</dbReference>
<dbReference type="AlphaFoldDB" id="A0AAX0WZX9"/>
<evidence type="ECO:0000259" key="7">
    <source>
        <dbReference type="Pfam" id="PF25954"/>
    </source>
</evidence>
<feature type="domain" description="CusB-like beta-barrel" evidence="7">
    <location>
        <begin position="239"/>
        <end position="313"/>
    </location>
</feature>
<comment type="caution">
    <text evidence="9">The sequence shown here is derived from an EMBL/GenBank/DDBJ whole genome shotgun (WGS) entry which is preliminary data.</text>
</comment>
<dbReference type="Proteomes" id="UP000192511">
    <property type="component" value="Unassembled WGS sequence"/>
</dbReference>
<dbReference type="GO" id="GO:0046914">
    <property type="term" value="F:transition metal ion binding"/>
    <property type="evidence" value="ECO:0007669"/>
    <property type="project" value="TreeGrafter"/>
</dbReference>
<feature type="domain" description="CzcB-like C-terminal circularly permuted SH3-like" evidence="8">
    <location>
        <begin position="323"/>
        <end position="382"/>
    </location>
</feature>
<gene>
    <name evidence="9" type="ORF">A6J39_000480</name>
</gene>
<reference evidence="9" key="1">
    <citation type="submission" date="2017-12" db="EMBL/GenBank/DDBJ databases">
        <title>FDA dAtabase for Regulatory Grade micrObial Sequences (FDA-ARGOS): Supporting development and validation of Infectious Disease Dx tests.</title>
        <authorList>
            <person name="Kerrigan L."/>
            <person name="Tallon L.J."/>
            <person name="Sadzewicz L."/>
            <person name="Sengamalay N."/>
            <person name="Ott S."/>
            <person name="Godinez A."/>
            <person name="Nagaraj S."/>
            <person name="Vavikolanu K."/>
            <person name="Vyas G."/>
            <person name="Nadendla S."/>
            <person name="Aluvathingal J."/>
            <person name="Sichtig H."/>
        </authorList>
    </citation>
    <scope>NUCLEOTIDE SEQUENCE [LARGE SCALE GENOMIC DNA]</scope>
    <source>
        <strain evidence="9">FDAARGOS_200</strain>
    </source>
</reference>
<dbReference type="GO" id="GO:0016020">
    <property type="term" value="C:membrane"/>
    <property type="evidence" value="ECO:0007669"/>
    <property type="project" value="InterPro"/>
</dbReference>
<dbReference type="RefSeq" id="WP_058388640.1">
    <property type="nucleotide sequence ID" value="NZ_CBCRWC010000009.1"/>
</dbReference>
<dbReference type="Gene3D" id="2.40.420.20">
    <property type="match status" value="1"/>
</dbReference>
<dbReference type="GO" id="GO:0030288">
    <property type="term" value="C:outer membrane-bounded periplasmic space"/>
    <property type="evidence" value="ECO:0007669"/>
    <property type="project" value="TreeGrafter"/>
</dbReference>
<evidence type="ECO:0000259" key="6">
    <source>
        <dbReference type="Pfam" id="PF25919"/>
    </source>
</evidence>
<dbReference type="NCBIfam" id="TIGR01730">
    <property type="entry name" value="RND_mfp"/>
    <property type="match status" value="1"/>
</dbReference>
<accession>A0AAX0WZX9</accession>
<evidence type="ECO:0000256" key="1">
    <source>
        <dbReference type="ARBA" id="ARBA00009477"/>
    </source>
</evidence>
<dbReference type="InterPro" id="IPR058649">
    <property type="entry name" value="CzcB_C"/>
</dbReference>
<dbReference type="InterPro" id="IPR006143">
    <property type="entry name" value="RND_pump_MFP"/>
</dbReference>
<evidence type="ECO:0000256" key="3">
    <source>
        <dbReference type="ARBA" id="ARBA00022729"/>
    </source>
</evidence>
<evidence type="ECO:0000256" key="2">
    <source>
        <dbReference type="ARBA" id="ARBA00022448"/>
    </source>
</evidence>
<evidence type="ECO:0000256" key="4">
    <source>
        <dbReference type="ARBA" id="ARBA00023065"/>
    </source>
</evidence>
<dbReference type="Pfam" id="PF25869">
    <property type="entry name" value="3HB_CusB"/>
    <property type="match status" value="1"/>
</dbReference>
<dbReference type="InterPro" id="IPR058792">
    <property type="entry name" value="Beta-barrel_RND_2"/>
</dbReference>
<feature type="domain" description="CusB-like barrel-sandwich hybrid" evidence="6">
    <location>
        <begin position="119"/>
        <end position="234"/>
    </location>
</feature>
<evidence type="ECO:0000313" key="10">
    <source>
        <dbReference type="Proteomes" id="UP000192511"/>
    </source>
</evidence>
<evidence type="ECO:0000259" key="8">
    <source>
        <dbReference type="Pfam" id="PF25975"/>
    </source>
</evidence>
<dbReference type="GO" id="GO:0015679">
    <property type="term" value="P:plasma membrane copper ion transport"/>
    <property type="evidence" value="ECO:0007669"/>
    <property type="project" value="TreeGrafter"/>
</dbReference>
<proteinExistence type="inferred from homology"/>
<keyword evidence="4" id="KW-0406">Ion transport</keyword>
<comment type="similarity">
    <text evidence="1">Belongs to the membrane fusion protein (MFP) (TC 8.A.1) family.</text>
</comment>
<dbReference type="Pfam" id="PF25975">
    <property type="entry name" value="CzcB_C"/>
    <property type="match status" value="1"/>
</dbReference>
<dbReference type="FunFam" id="2.40.30.170:FF:000010">
    <property type="entry name" value="Efflux RND transporter periplasmic adaptor subunit"/>
    <property type="match status" value="1"/>
</dbReference>
<evidence type="ECO:0000259" key="5">
    <source>
        <dbReference type="Pfam" id="PF25869"/>
    </source>
</evidence>